<feature type="region of interest" description="Disordered" evidence="1">
    <location>
        <begin position="411"/>
        <end position="430"/>
    </location>
</feature>
<proteinExistence type="predicted"/>
<evidence type="ECO:0000256" key="1">
    <source>
        <dbReference type="SAM" id="MobiDB-lite"/>
    </source>
</evidence>
<comment type="caution">
    <text evidence="2">The sequence shown here is derived from an EMBL/GenBank/DDBJ whole genome shotgun (WGS) entry which is preliminary data.</text>
</comment>
<sequence length="715" mass="81448">MKTIRYAKAEGENSAFLTEWDEEGRLVSLKNSRDETGMNWVKGEQIWGTVFCEPELTVEVERRFTERGTLLERYVFRNETDFDIYTAGTQLGICVQLPDYYTDAAVCMTRCCNTHLWCGGSSSYICAMRMGGGEINLGLVLTEGSLKGYSVLRDLEQQSNDRGAFVLHPENLQVRSGESVSLEWELFWFSDREDFRRKALEYPGFVWVEAEHFLLFDGETVRFRASLGGVPSECGESVPVTLKESMPGALREGVPAEGGENMPAAPEEGGHAVWGAGAETEEQNRQNRPVVRRNGESIGFSRDGQVILVEERPEGCGEVRYEIEWMGKRSRACFLIQPDIRALAERRCRFIAEKQQCRDEKSCLDGAYLIYDNEEGSRYYSHAFSDHNGGRERVGMGVLLARYLQARQAAGSDEQPGAGSNEGTGEGPDAGLEESLDAFVRFVRRELFDEETGEVFNDVQHNQDWKRLYNYPWICVLFLEMFRLKGDDWYLKAACRVMEAYYRDGGSRFYAIGIPMRESVELLRENGMEAEADRLLALYREHGDRIAEKGKNYPAHEVKYEQSIVAPAAAYLCELYQLTGEEKYERAAREQLAVLELFQGQQPDYHMYEVAIRHWDGYWFGKRACYGDTFPHYWSALTGVAFRDARGMENCGGYVRRAEDVLRGTLSMFFEDGSASCACVYPMSVNGRPGGYYDPWANDQDWGLYYYLKYGEKGN</sequence>
<name>A0A9D2NEV2_9FIRM</name>
<gene>
    <name evidence="2" type="ORF">H9761_03255</name>
</gene>
<evidence type="ECO:0008006" key="4">
    <source>
        <dbReference type="Google" id="ProtNLM"/>
    </source>
</evidence>
<accession>A0A9D2NEV2</accession>
<reference evidence="2" key="1">
    <citation type="journal article" date="2021" name="PeerJ">
        <title>Extensive microbial diversity within the chicken gut microbiome revealed by metagenomics and culture.</title>
        <authorList>
            <person name="Gilroy R."/>
            <person name="Ravi A."/>
            <person name="Getino M."/>
            <person name="Pursley I."/>
            <person name="Horton D.L."/>
            <person name="Alikhan N.F."/>
            <person name="Baker D."/>
            <person name="Gharbi K."/>
            <person name="Hall N."/>
            <person name="Watson M."/>
            <person name="Adriaenssens E.M."/>
            <person name="Foster-Nyarko E."/>
            <person name="Jarju S."/>
            <person name="Secka A."/>
            <person name="Antonio M."/>
            <person name="Oren A."/>
            <person name="Chaudhuri R.R."/>
            <person name="La Ragione R."/>
            <person name="Hildebrand F."/>
            <person name="Pallen M.J."/>
        </authorList>
    </citation>
    <scope>NUCLEOTIDE SEQUENCE</scope>
    <source>
        <strain evidence="2">USAMLcec2-132</strain>
    </source>
</reference>
<evidence type="ECO:0000313" key="3">
    <source>
        <dbReference type="Proteomes" id="UP000823891"/>
    </source>
</evidence>
<dbReference type="SUPFAM" id="SSF48208">
    <property type="entry name" value="Six-hairpin glycosidases"/>
    <property type="match status" value="1"/>
</dbReference>
<dbReference type="GO" id="GO:0005975">
    <property type="term" value="P:carbohydrate metabolic process"/>
    <property type="evidence" value="ECO:0007669"/>
    <property type="project" value="InterPro"/>
</dbReference>
<protein>
    <recommendedName>
        <fullName evidence="4">Six-hairpin glycosidase</fullName>
    </recommendedName>
</protein>
<dbReference type="AlphaFoldDB" id="A0A9D2NEV2"/>
<dbReference type="Proteomes" id="UP000823891">
    <property type="component" value="Unassembled WGS sequence"/>
</dbReference>
<dbReference type="EMBL" id="DWWS01000015">
    <property type="protein sequence ID" value="HJC22705.1"/>
    <property type="molecule type" value="Genomic_DNA"/>
</dbReference>
<dbReference type="InterPro" id="IPR008928">
    <property type="entry name" value="6-hairpin_glycosidase_sf"/>
</dbReference>
<reference evidence="2" key="2">
    <citation type="submission" date="2021-04" db="EMBL/GenBank/DDBJ databases">
        <authorList>
            <person name="Gilroy R."/>
        </authorList>
    </citation>
    <scope>NUCLEOTIDE SEQUENCE</scope>
    <source>
        <strain evidence="2">USAMLcec2-132</strain>
    </source>
</reference>
<evidence type="ECO:0000313" key="2">
    <source>
        <dbReference type="EMBL" id="HJC22705.1"/>
    </source>
</evidence>
<organism evidence="2 3">
    <name type="scientific">Candidatus Eisenbergiella merdavium</name>
    <dbReference type="NCBI Taxonomy" id="2838551"/>
    <lineage>
        <taxon>Bacteria</taxon>
        <taxon>Bacillati</taxon>
        <taxon>Bacillota</taxon>
        <taxon>Clostridia</taxon>
        <taxon>Lachnospirales</taxon>
        <taxon>Lachnospiraceae</taxon>
        <taxon>Eisenbergiella</taxon>
    </lineage>
</organism>